<comment type="caution">
    <text evidence="1">The sequence shown here is derived from an EMBL/GenBank/DDBJ whole genome shotgun (WGS) entry which is preliminary data.</text>
</comment>
<name>A0ABW3IG34_9FLAO</name>
<evidence type="ECO:0000313" key="2">
    <source>
        <dbReference type="Proteomes" id="UP001597100"/>
    </source>
</evidence>
<accession>A0ABW3IG34</accession>
<proteinExistence type="predicted"/>
<evidence type="ECO:0000313" key="1">
    <source>
        <dbReference type="EMBL" id="MFD0976988.1"/>
    </source>
</evidence>
<dbReference type="RefSeq" id="WP_380738889.1">
    <property type="nucleotide sequence ID" value="NZ_JBHTJP010000035.1"/>
</dbReference>
<reference evidence="2" key="1">
    <citation type="journal article" date="2019" name="Int. J. Syst. Evol. Microbiol.">
        <title>The Global Catalogue of Microorganisms (GCM) 10K type strain sequencing project: providing services to taxonomists for standard genome sequencing and annotation.</title>
        <authorList>
            <consortium name="The Broad Institute Genomics Platform"/>
            <consortium name="The Broad Institute Genome Sequencing Center for Infectious Disease"/>
            <person name="Wu L."/>
            <person name="Ma J."/>
        </authorList>
    </citation>
    <scope>NUCLEOTIDE SEQUENCE [LARGE SCALE GENOMIC DNA]</scope>
    <source>
        <strain evidence="2">CCUG 60898</strain>
    </source>
</reference>
<organism evidence="1 2">
    <name type="scientific">Salinimicrobium gaetbulicola</name>
    <dbReference type="NCBI Taxonomy" id="999702"/>
    <lineage>
        <taxon>Bacteria</taxon>
        <taxon>Pseudomonadati</taxon>
        <taxon>Bacteroidota</taxon>
        <taxon>Flavobacteriia</taxon>
        <taxon>Flavobacteriales</taxon>
        <taxon>Flavobacteriaceae</taxon>
        <taxon>Salinimicrobium</taxon>
    </lineage>
</organism>
<dbReference type="EMBL" id="JBHTJP010000035">
    <property type="protein sequence ID" value="MFD0976988.1"/>
    <property type="molecule type" value="Genomic_DNA"/>
</dbReference>
<sequence length="218" mass="25214">MNKRIFLLIFSVVTISCKSQNHFNYSKGFSDCLSNKDIELLDKATQIFEQKLSEYYGGKNANENFMLYLKDSGSIPPSLKPPKFYYNHESLEIIQELKRNGTYEKIWRDYDPDDSSEDNIEIIQLDGSDEPERKPLKMAFLDPNGDYLDCIKRYYSNKPIKEVLIIQSEHGDIATSVIASVLKKQLKEKDFENGLNKVIVAISSYYEMTILLKNNPKP</sequence>
<dbReference type="PROSITE" id="PS51257">
    <property type="entry name" value="PROKAR_LIPOPROTEIN"/>
    <property type="match status" value="1"/>
</dbReference>
<gene>
    <name evidence="1" type="ORF">ACFQ1G_09305</name>
</gene>
<keyword evidence="2" id="KW-1185">Reference proteome</keyword>
<dbReference type="Proteomes" id="UP001597100">
    <property type="component" value="Unassembled WGS sequence"/>
</dbReference>
<protein>
    <submittedName>
        <fullName evidence="1">Uncharacterized protein</fullName>
    </submittedName>
</protein>